<dbReference type="AlphaFoldDB" id="A0A3B0PNK9"/>
<dbReference type="EMBL" id="LS991951">
    <property type="protein sequence ID" value="SYV97300.1"/>
    <property type="molecule type" value="Genomic_DNA"/>
</dbReference>
<proteinExistence type="predicted"/>
<accession>A0A3B0PNK9</accession>
<name>A0A3B0PNK9_9BACT</name>
<dbReference type="Proteomes" id="UP000257559">
    <property type="component" value="Chromosome"/>
</dbReference>
<gene>
    <name evidence="1" type="ORF">NCTC10132_00665</name>
</gene>
<protein>
    <submittedName>
        <fullName evidence="1">Uncharacterized protein</fullName>
    </submittedName>
</protein>
<evidence type="ECO:0000313" key="1">
    <source>
        <dbReference type="EMBL" id="SYV97300.1"/>
    </source>
</evidence>
<reference evidence="2" key="1">
    <citation type="submission" date="2018-06" db="EMBL/GenBank/DDBJ databases">
        <authorList>
            <consortium name="Pathogen Informatics"/>
        </authorList>
    </citation>
    <scope>NUCLEOTIDE SEQUENCE [LARGE SCALE GENOMIC DNA]</scope>
    <source>
        <strain evidence="2">NCTC10132</strain>
    </source>
</reference>
<sequence length="146" mass="15020">MGVSPLGVVASEPSVFVGGVVVPDDVDPPCAPSFVVGFEGSAVDVEPSLLGVGAAGCGCGLDDVSPLLVGFDASGEVVSSAMIVVPGPCCFSSFFTSLFVDELGFSLFLSLKLHDTAEIANADVIDKLKVENIDFHFLIILIPLFL</sequence>
<organism evidence="1 2">
    <name type="scientific">Mycoplasmopsis edwardii</name>
    <dbReference type="NCBI Taxonomy" id="53558"/>
    <lineage>
        <taxon>Bacteria</taxon>
        <taxon>Bacillati</taxon>
        <taxon>Mycoplasmatota</taxon>
        <taxon>Mycoplasmoidales</taxon>
        <taxon>Metamycoplasmataceae</taxon>
        <taxon>Mycoplasmopsis</taxon>
    </lineage>
</organism>
<dbReference type="KEGG" id="medw:NCTC10132_00665"/>
<evidence type="ECO:0000313" key="2">
    <source>
        <dbReference type="Proteomes" id="UP000257559"/>
    </source>
</evidence>
<keyword evidence="2" id="KW-1185">Reference proteome</keyword>